<reference evidence="1 2" key="1">
    <citation type="journal article" date="2020" name="Nat. Food">
        <title>A phased Vanilla planifolia genome enables genetic improvement of flavour and production.</title>
        <authorList>
            <person name="Hasing T."/>
            <person name="Tang H."/>
            <person name="Brym M."/>
            <person name="Khazi F."/>
            <person name="Huang T."/>
            <person name="Chambers A.H."/>
        </authorList>
    </citation>
    <scope>NUCLEOTIDE SEQUENCE [LARGE SCALE GENOMIC DNA]</scope>
    <source>
        <tissue evidence="1">Leaf</tissue>
    </source>
</reference>
<comment type="caution">
    <text evidence="1">The sequence shown here is derived from an EMBL/GenBank/DDBJ whole genome shotgun (WGS) entry which is preliminary data.</text>
</comment>
<evidence type="ECO:0000313" key="2">
    <source>
        <dbReference type="Proteomes" id="UP000636800"/>
    </source>
</evidence>
<proteinExistence type="predicted"/>
<accession>A0A835RFZ0</accession>
<keyword evidence="2" id="KW-1185">Reference proteome</keyword>
<evidence type="ECO:0000313" key="1">
    <source>
        <dbReference type="EMBL" id="KAG0488416.1"/>
    </source>
</evidence>
<name>A0A835RFZ0_VANPL</name>
<dbReference type="Proteomes" id="UP000636800">
    <property type="component" value="Chromosome 3"/>
</dbReference>
<dbReference type="AlphaFoldDB" id="A0A835RFZ0"/>
<sequence>MVCNILPHRIQPYCIHTHCNQWMICTPSPWVFIFLAWDDIASNPNHSTKAIIIFQHFGLNIYFVCCSFCRLLEKLSLPTHPAILLFELIPTSSVGDSNSMPNSIEAFFWSASLHINNSRISKNNVSIS</sequence>
<organism evidence="1 2">
    <name type="scientific">Vanilla planifolia</name>
    <name type="common">Vanilla</name>
    <dbReference type="NCBI Taxonomy" id="51239"/>
    <lineage>
        <taxon>Eukaryota</taxon>
        <taxon>Viridiplantae</taxon>
        <taxon>Streptophyta</taxon>
        <taxon>Embryophyta</taxon>
        <taxon>Tracheophyta</taxon>
        <taxon>Spermatophyta</taxon>
        <taxon>Magnoliopsida</taxon>
        <taxon>Liliopsida</taxon>
        <taxon>Asparagales</taxon>
        <taxon>Orchidaceae</taxon>
        <taxon>Vanilloideae</taxon>
        <taxon>Vanilleae</taxon>
        <taxon>Vanilla</taxon>
    </lineage>
</organism>
<dbReference type="OrthoDB" id="2156856at2759"/>
<protein>
    <submittedName>
        <fullName evidence="1">Uncharacterized protein</fullName>
    </submittedName>
</protein>
<gene>
    <name evidence="1" type="ORF">HPP92_007227</name>
</gene>
<dbReference type="EMBL" id="JADCNL010000003">
    <property type="protein sequence ID" value="KAG0488416.1"/>
    <property type="molecule type" value="Genomic_DNA"/>
</dbReference>